<name>A0A0L9TZL6_PHAAN</name>
<organism evidence="1 2">
    <name type="scientific">Phaseolus angularis</name>
    <name type="common">Azuki bean</name>
    <name type="synonym">Vigna angularis</name>
    <dbReference type="NCBI Taxonomy" id="3914"/>
    <lineage>
        <taxon>Eukaryota</taxon>
        <taxon>Viridiplantae</taxon>
        <taxon>Streptophyta</taxon>
        <taxon>Embryophyta</taxon>
        <taxon>Tracheophyta</taxon>
        <taxon>Spermatophyta</taxon>
        <taxon>Magnoliopsida</taxon>
        <taxon>eudicotyledons</taxon>
        <taxon>Gunneridae</taxon>
        <taxon>Pentapetalae</taxon>
        <taxon>rosids</taxon>
        <taxon>fabids</taxon>
        <taxon>Fabales</taxon>
        <taxon>Fabaceae</taxon>
        <taxon>Papilionoideae</taxon>
        <taxon>50 kb inversion clade</taxon>
        <taxon>NPAAA clade</taxon>
        <taxon>indigoferoid/millettioid clade</taxon>
        <taxon>Phaseoleae</taxon>
        <taxon>Vigna</taxon>
    </lineage>
</organism>
<dbReference type="AlphaFoldDB" id="A0A0L9TZL6"/>
<dbReference type="EMBL" id="CM003372">
    <property type="protein sequence ID" value="KOM35867.1"/>
    <property type="molecule type" value="Genomic_DNA"/>
</dbReference>
<sequence length="486" mass="53609">MNLRFSGRVPLGGSQPNTFCCCTSGGAVTVKACLSLADLVAYTSGGGRCRCFLAPQCRRKQSKKEFDALGVNKTEREDKSVEVSSSVEMEVRQSSSGTSRCTWRDQRVMWRLPNDYDPVVVAGAEAVGRGTICQPYLRIRCSFDDAGAKGSSNESVFRERATIEPCRDMMEVRQSSSGTSRATWRDQRVMWSLPNDKAPVVAAGAEGLAVGAGRYAGRICVSDVASTTPAQRTHPMSGCFVNVARIEPCREQGDFGVRMTPREREKRAEEVAEHLVESDTTNKLFCYCDQRQVDLSEIPERVEAANSGFYLSEPCGVSAGMNGGCRRCEASRVSAVTGSFNNKADGIQDFRNSTIIVYGGCTWNSVLNLQVQHPMLEWLQRFLPLVRASISLAIRIGETYMIGLGRAARVVVSGRPSLPLSAADAKDIYSLTPGNIYVNRHSYFVKMTQNKQNSSTFVRHFSPHADWFIPLSELNYSLGIEVYYFL</sequence>
<proteinExistence type="predicted"/>
<evidence type="ECO:0000313" key="2">
    <source>
        <dbReference type="Proteomes" id="UP000053144"/>
    </source>
</evidence>
<evidence type="ECO:0000313" key="1">
    <source>
        <dbReference type="EMBL" id="KOM35867.1"/>
    </source>
</evidence>
<dbReference type="Proteomes" id="UP000053144">
    <property type="component" value="Chromosome 2"/>
</dbReference>
<gene>
    <name evidence="1" type="ORF">LR48_Vigan02g201700</name>
</gene>
<reference evidence="2" key="1">
    <citation type="journal article" date="2015" name="Proc. Natl. Acad. Sci. U.S.A.">
        <title>Genome sequencing of adzuki bean (Vigna angularis) provides insight into high starch and low fat accumulation and domestication.</title>
        <authorList>
            <person name="Yang K."/>
            <person name="Tian Z."/>
            <person name="Chen C."/>
            <person name="Luo L."/>
            <person name="Zhao B."/>
            <person name="Wang Z."/>
            <person name="Yu L."/>
            <person name="Li Y."/>
            <person name="Sun Y."/>
            <person name="Li W."/>
            <person name="Chen Y."/>
            <person name="Li Y."/>
            <person name="Zhang Y."/>
            <person name="Ai D."/>
            <person name="Zhao J."/>
            <person name="Shang C."/>
            <person name="Ma Y."/>
            <person name="Wu B."/>
            <person name="Wang M."/>
            <person name="Gao L."/>
            <person name="Sun D."/>
            <person name="Zhang P."/>
            <person name="Guo F."/>
            <person name="Wang W."/>
            <person name="Li Y."/>
            <person name="Wang J."/>
            <person name="Varshney R.K."/>
            <person name="Wang J."/>
            <person name="Ling H.Q."/>
            <person name="Wan P."/>
        </authorList>
    </citation>
    <scope>NUCLEOTIDE SEQUENCE</scope>
    <source>
        <strain evidence="2">cv. Jingnong 6</strain>
    </source>
</reference>
<protein>
    <submittedName>
        <fullName evidence="1">Uncharacterized protein</fullName>
    </submittedName>
</protein>
<dbReference type="Gramene" id="KOM35867">
    <property type="protein sequence ID" value="KOM35867"/>
    <property type="gene ID" value="LR48_Vigan02g201700"/>
</dbReference>
<accession>A0A0L9TZL6</accession>